<dbReference type="InterPro" id="IPR013120">
    <property type="entry name" value="FAR_NAD-bd"/>
</dbReference>
<organism evidence="5 6">
    <name type="scientific">Steccherinum ochraceum</name>
    <dbReference type="NCBI Taxonomy" id="92696"/>
    <lineage>
        <taxon>Eukaryota</taxon>
        <taxon>Fungi</taxon>
        <taxon>Dikarya</taxon>
        <taxon>Basidiomycota</taxon>
        <taxon>Agaricomycotina</taxon>
        <taxon>Agaricomycetes</taxon>
        <taxon>Polyporales</taxon>
        <taxon>Steccherinaceae</taxon>
        <taxon>Steccherinum</taxon>
    </lineage>
</organism>
<dbReference type="Pfam" id="PF07993">
    <property type="entry name" value="NAD_binding_4"/>
    <property type="match status" value="1"/>
</dbReference>
<dbReference type="InterPro" id="IPR051414">
    <property type="entry name" value="Adenylate-forming_Reductase"/>
</dbReference>
<dbReference type="InterPro" id="IPR042099">
    <property type="entry name" value="ANL_N_sf"/>
</dbReference>
<dbReference type="Gene3D" id="3.40.50.12780">
    <property type="entry name" value="N-terminal domain of ligase-like"/>
    <property type="match status" value="1"/>
</dbReference>
<comment type="caution">
    <text evidence="5">The sequence shown here is derived from an EMBL/GenBank/DDBJ whole genome shotgun (WGS) entry which is preliminary data.</text>
</comment>
<evidence type="ECO:0000256" key="2">
    <source>
        <dbReference type="ARBA" id="ARBA00022553"/>
    </source>
</evidence>
<keyword evidence="2" id="KW-0597">Phosphoprotein</keyword>
<keyword evidence="1" id="KW-0596">Phosphopantetheine</keyword>
<dbReference type="Pfam" id="PF23562">
    <property type="entry name" value="AMP-binding_C_3"/>
    <property type="match status" value="1"/>
</dbReference>
<dbReference type="SUPFAM" id="SSF51735">
    <property type="entry name" value="NAD(P)-binding Rossmann-fold domains"/>
    <property type="match status" value="1"/>
</dbReference>
<dbReference type="Gene3D" id="3.40.50.720">
    <property type="entry name" value="NAD(P)-binding Rossmann-like Domain"/>
    <property type="match status" value="1"/>
</dbReference>
<dbReference type="InterPro" id="IPR000873">
    <property type="entry name" value="AMP-dep_synth/lig_dom"/>
</dbReference>
<keyword evidence="6" id="KW-1185">Reference proteome</keyword>
<sequence length="1085" mass="119482">MSLDIPPHERLVRFPVNDIPHTQALSSTTFRIPPLDGSLTMPEIWDWHLEYSPEHPLFVYSDEDGNERIVKIREAVHGMHRAGWIIRSRLPESLVDIRPVIAILAATDTITYFLTEAGMMRANCIIFPISPRNSPAAVAHLLNQTHAQHVIVGSEPALQSLAEAAFEQLQNQELPIPDSSDIPCFEDLVKLPVEQDFEFLPQFKFGPEEIVAILHSSGSSAFPKPRPTWHARFLSLGLVSFFGAVNLTGLRFGFHSLPMFHGMGGMFMAWAGTCGVTLCTFGPKIPAVLPTAQNTLAAFVSAGCQMAMSVPSFVEAWAQNPEDVIAMKKISKGILFGGGPLDKHVGDALSKEGVVILNAYGCTETGAIAQIPPPPMGEDWEYLRFDTGNLKAHWVQQGDGTAELVVMPGHFITPTVLNTTVDGTPAYATSDLFVPHPIKPGLWRIFGRTDDQIMHSSGEKTNPGPLEAILNQDPNVSRALMFGRGQFNAGILIEPVARQSFDLSDTQKLADFRNNVWPSVEKMNAYAPQHSRIFKEMILVTSPSKPFTYTAKNTIRRQAIIKAYESEIEALYAAAAETAQAEDLSPPQSWDVASATAFVRLVVTRVVKGALTDEDDLFQKGCDSLKATWIRNSILHSLRQTTTINTRAIPSNFVYQHSSILTLAQYISSVAAPSAQANGLLHDDRQAQVSTMLDMVARYRQDFPTRVPSIPTPTKDTVLVTGTTGSLGCTLLAQLLQAPEVEHIYALNRLSEDGRTLLDRQRGRLAEWGIDPDITLSPKFTLLEADMSAERLGLTEDTYDKIRTSVTHVIHNAYRVNFNLSLLSFEPNVRTARHLMDMTLSSPHSTTPRLLFVSSIGVLGRQADLNEAPIKEGPIDPSFAVSNGYPESKWVIERLLSIAEEETSLRPITVRLGQVAGGLSGAWNRSDWFPALVKSSSHLKCLPVLEHAVSWIPAVAAAQALVEMRNSPYPVLHLAHPRPVSFSTIISSVAQALDLPLVPFADWLARLRTSGEELSAQSEVEMMKISPALRLLPFFSRADTRSGLRETMGLRGMDMSRALEVAQSLSENNLPQLNDTNVSGWLSYW</sequence>
<gene>
    <name evidence="5" type="ORF">EIP91_002310</name>
</gene>
<feature type="domain" description="AMP-dependent synthetase/ligase" evidence="3">
    <location>
        <begin position="106"/>
        <end position="380"/>
    </location>
</feature>
<evidence type="ECO:0000256" key="1">
    <source>
        <dbReference type="ARBA" id="ARBA00022450"/>
    </source>
</evidence>
<evidence type="ECO:0000259" key="3">
    <source>
        <dbReference type="Pfam" id="PF00501"/>
    </source>
</evidence>
<evidence type="ECO:0000259" key="4">
    <source>
        <dbReference type="Pfam" id="PF07993"/>
    </source>
</evidence>
<dbReference type="InterPro" id="IPR036291">
    <property type="entry name" value="NAD(P)-bd_dom_sf"/>
</dbReference>
<dbReference type="AlphaFoldDB" id="A0A4R0RG27"/>
<dbReference type="STRING" id="92696.A0A4R0RG27"/>
<evidence type="ECO:0000313" key="6">
    <source>
        <dbReference type="Proteomes" id="UP000292702"/>
    </source>
</evidence>
<dbReference type="Pfam" id="PF00501">
    <property type="entry name" value="AMP-binding"/>
    <property type="match status" value="1"/>
</dbReference>
<dbReference type="EMBL" id="RWJN01000168">
    <property type="protein sequence ID" value="TCD65683.1"/>
    <property type="molecule type" value="Genomic_DNA"/>
</dbReference>
<dbReference type="PANTHER" id="PTHR43439:SF2">
    <property type="entry name" value="ENZYME, PUTATIVE (JCVI)-RELATED"/>
    <property type="match status" value="1"/>
</dbReference>
<reference evidence="5 6" key="1">
    <citation type="submission" date="2018-11" db="EMBL/GenBank/DDBJ databases">
        <title>Genome assembly of Steccherinum ochraceum LE-BIN_3174, the white-rot fungus of the Steccherinaceae family (The Residual Polyporoid clade, Polyporales, Basidiomycota).</title>
        <authorList>
            <person name="Fedorova T.V."/>
            <person name="Glazunova O.A."/>
            <person name="Landesman E.O."/>
            <person name="Moiseenko K.V."/>
            <person name="Psurtseva N.V."/>
            <person name="Savinova O.S."/>
            <person name="Shakhova N.V."/>
            <person name="Tyazhelova T.V."/>
            <person name="Vasina D.V."/>
        </authorList>
    </citation>
    <scope>NUCLEOTIDE SEQUENCE [LARGE SCALE GENOMIC DNA]</scope>
    <source>
        <strain evidence="5 6">LE-BIN_3174</strain>
    </source>
</reference>
<accession>A0A4R0RG27</accession>
<dbReference type="SUPFAM" id="SSF56801">
    <property type="entry name" value="Acetyl-CoA synthetase-like"/>
    <property type="match status" value="1"/>
</dbReference>
<proteinExistence type="predicted"/>
<feature type="domain" description="Thioester reductase (TE)" evidence="4">
    <location>
        <begin position="720"/>
        <end position="953"/>
    </location>
</feature>
<protein>
    <submittedName>
        <fullName evidence="5">Putative NRPS-like protein biosynthetic cluster</fullName>
    </submittedName>
</protein>
<dbReference type="Proteomes" id="UP000292702">
    <property type="component" value="Unassembled WGS sequence"/>
</dbReference>
<dbReference type="OrthoDB" id="429813at2759"/>
<name>A0A4R0RG27_9APHY</name>
<evidence type="ECO:0000313" key="5">
    <source>
        <dbReference type="EMBL" id="TCD65683.1"/>
    </source>
</evidence>
<dbReference type="PANTHER" id="PTHR43439">
    <property type="entry name" value="PHENYLACETATE-COENZYME A LIGASE"/>
    <property type="match status" value="1"/>
</dbReference>